<proteinExistence type="predicted"/>
<protein>
    <submittedName>
        <fullName evidence="6">Uncharacterized protein</fullName>
    </submittedName>
</protein>
<sequence length="855" mass="99554">MKQRQSFRAIIYHILEVSPPDHKVSRFIRRTTLWLVGLNTLALLLSFVDVSKASLGYIQSTLSFYQLNPAPLLTALSWLQANLIYSFWGVETISTAWFTVGFALRLWSAPEHRRVDGRNRLFFLLLLLIDFIVILPFFVALLTPSRELTLQVLRLGWAIRHLKLIRYLRQRPAMPDARDALLNEAEAQLVQVRQQVVKVREADLARVNQHIETVRQQCVELSMQPGIFQRHESGPLAPPLHARGAEQLRALFDSLETDLTDETKIHEYVSLIDTVYHESASVFDPAPRRVAVDVTLTAKGLVGQKHVPLRRIGRNHFGSMAWQRGGGFGKSQRMYVPDIQRDMTRARTDLRRALELGNTPAGKVSLSRTIHELRDFDVPVRLAWDGLMWQLEEAHHRRLQLVGSDIDRYGSLWFYLASFWRWLGRRLGATRRLLEFFNQLIAAFHRLRYNLVAVVSRVLRPWLLWLGFIKPPTFELLRAFDEARLDSVRQREMPESYLKLFEFAPLSDKDMFLALDEEFEQINYAIRRWQEKRQSSFLIYGHRGFGKTTLMNMARQQLFTNDRVTHESVSQKIITPLALRGYLTTLLELDNIHNFEDLADSLLASPPRVVLLEDCNNLFFRNIDGLEAIRYLFWLIARTNHHILWGIGLNKSGYDFLDQALPLHELFYIQVCLRPRSGEELRRLIMMRHNQSGVSLYYEHNKENEKALRRQSKILRQRRFGRVNQQEALELTFFDALATTCAGNISTAFYYWLRAIEVQSSDRYAICPFEALNLSLIRDFTPTQAFLLVALLQHDYLNPSEMATILDMDEIETRLELEILQNHNILEADFENETFVVNPVVQKDVCDMLESRNLL</sequence>
<reference evidence="6 7" key="1">
    <citation type="journal article" date="2014" name="Nature">
        <title>An environmental bacterial taxon with a large and distinct metabolic repertoire.</title>
        <authorList>
            <person name="Wilson M.C."/>
            <person name="Mori T."/>
            <person name="Ruckert C."/>
            <person name="Uria A.R."/>
            <person name="Helf M.J."/>
            <person name="Takada K."/>
            <person name="Gernert C."/>
            <person name="Steffens U.A."/>
            <person name="Heycke N."/>
            <person name="Schmitt S."/>
            <person name="Rinke C."/>
            <person name="Helfrich E.J."/>
            <person name="Brachmann A.O."/>
            <person name="Gurgui C."/>
            <person name="Wakimoto T."/>
            <person name="Kracht M."/>
            <person name="Crusemann M."/>
            <person name="Hentschel U."/>
            <person name="Abe I."/>
            <person name="Matsunaga S."/>
            <person name="Kalinowski J."/>
            <person name="Takeyama H."/>
            <person name="Piel J."/>
        </authorList>
    </citation>
    <scope>NUCLEOTIDE SEQUENCE [LARGE SCALE GENOMIC DNA]</scope>
    <source>
        <strain evidence="7">TSY1</strain>
    </source>
</reference>
<dbReference type="InterPro" id="IPR027417">
    <property type="entry name" value="P-loop_NTPase"/>
</dbReference>
<keyword evidence="4 5" id="KW-0472">Membrane</keyword>
<dbReference type="SUPFAM" id="SSF52540">
    <property type="entry name" value="P-loop containing nucleoside triphosphate hydrolases"/>
    <property type="match status" value="1"/>
</dbReference>
<evidence type="ECO:0000256" key="5">
    <source>
        <dbReference type="SAM" id="Phobius"/>
    </source>
</evidence>
<accession>W4LG89</accession>
<dbReference type="GO" id="GO:0016020">
    <property type="term" value="C:membrane"/>
    <property type="evidence" value="ECO:0007669"/>
    <property type="project" value="UniProtKB-SubCell"/>
</dbReference>
<dbReference type="AlphaFoldDB" id="W4LG89"/>
<dbReference type="Gene3D" id="3.40.50.300">
    <property type="entry name" value="P-loop containing nucleotide triphosphate hydrolases"/>
    <property type="match status" value="1"/>
</dbReference>
<keyword evidence="3 5" id="KW-1133">Transmembrane helix</keyword>
<keyword evidence="7" id="KW-1185">Reference proteome</keyword>
<dbReference type="EMBL" id="AZHW01000752">
    <property type="protein sequence ID" value="ETW96735.1"/>
    <property type="molecule type" value="Genomic_DNA"/>
</dbReference>
<evidence type="ECO:0000313" key="7">
    <source>
        <dbReference type="Proteomes" id="UP000019141"/>
    </source>
</evidence>
<name>W4LG89_ENTF1</name>
<evidence type="ECO:0000313" key="6">
    <source>
        <dbReference type="EMBL" id="ETW96735.1"/>
    </source>
</evidence>
<feature type="transmembrane region" description="Helical" evidence="5">
    <location>
        <begin position="121"/>
        <end position="142"/>
    </location>
</feature>
<feature type="transmembrane region" description="Helical" evidence="5">
    <location>
        <begin position="33"/>
        <end position="58"/>
    </location>
</feature>
<dbReference type="HOGENOM" id="CLU_016762_0_0_7"/>
<evidence type="ECO:0000256" key="3">
    <source>
        <dbReference type="ARBA" id="ARBA00022989"/>
    </source>
</evidence>
<dbReference type="SUPFAM" id="SSF81324">
    <property type="entry name" value="Voltage-gated potassium channels"/>
    <property type="match status" value="1"/>
</dbReference>
<comment type="caution">
    <text evidence="6">The sequence shown here is derived from an EMBL/GenBank/DDBJ whole genome shotgun (WGS) entry which is preliminary data.</text>
</comment>
<evidence type="ECO:0000256" key="4">
    <source>
        <dbReference type="ARBA" id="ARBA00023136"/>
    </source>
</evidence>
<gene>
    <name evidence="6" type="ORF">ETSY1_25385</name>
</gene>
<keyword evidence="2 5" id="KW-0812">Transmembrane</keyword>
<comment type="subcellular location">
    <subcellularLocation>
        <location evidence="1">Membrane</location>
        <topology evidence="1">Multi-pass membrane protein</topology>
    </subcellularLocation>
</comment>
<feature type="transmembrane region" description="Helical" evidence="5">
    <location>
        <begin position="78"/>
        <end position="100"/>
    </location>
</feature>
<evidence type="ECO:0000256" key="1">
    <source>
        <dbReference type="ARBA" id="ARBA00004141"/>
    </source>
</evidence>
<organism evidence="6 7">
    <name type="scientific">Entotheonella factor</name>
    <dbReference type="NCBI Taxonomy" id="1429438"/>
    <lineage>
        <taxon>Bacteria</taxon>
        <taxon>Pseudomonadati</taxon>
        <taxon>Nitrospinota/Tectimicrobiota group</taxon>
        <taxon>Candidatus Tectimicrobiota</taxon>
        <taxon>Candidatus Entotheonellia</taxon>
        <taxon>Candidatus Entotheonellales</taxon>
        <taxon>Candidatus Entotheonellaceae</taxon>
        <taxon>Candidatus Entotheonella</taxon>
    </lineage>
</organism>
<dbReference type="InterPro" id="IPR027359">
    <property type="entry name" value="Volt_channel_dom_sf"/>
</dbReference>
<dbReference type="Gene3D" id="1.20.120.350">
    <property type="entry name" value="Voltage-gated potassium channels. Chain C"/>
    <property type="match status" value="1"/>
</dbReference>
<evidence type="ECO:0000256" key="2">
    <source>
        <dbReference type="ARBA" id="ARBA00022692"/>
    </source>
</evidence>
<dbReference type="Proteomes" id="UP000019141">
    <property type="component" value="Unassembled WGS sequence"/>
</dbReference>